<dbReference type="STRING" id="383855.M3AP89"/>
<dbReference type="PANTHER" id="PTHR47171:SF6">
    <property type="entry name" value="SPECIFIC TRANSCRIPTION FACTOR, PUTATIVE (AFU_ORTHOLOGUE AFUA_2G06130)-RELATED"/>
    <property type="match status" value="1"/>
</dbReference>
<dbReference type="InterPro" id="IPR007219">
    <property type="entry name" value="XnlR_reg_dom"/>
</dbReference>
<evidence type="ECO:0000259" key="7">
    <source>
        <dbReference type="SMART" id="SM00906"/>
    </source>
</evidence>
<feature type="compositionally biased region" description="Polar residues" evidence="6">
    <location>
        <begin position="606"/>
        <end position="622"/>
    </location>
</feature>
<feature type="compositionally biased region" description="Polar residues" evidence="6">
    <location>
        <begin position="96"/>
        <end position="118"/>
    </location>
</feature>
<evidence type="ECO:0000256" key="2">
    <source>
        <dbReference type="ARBA" id="ARBA00023015"/>
    </source>
</evidence>
<dbReference type="KEGG" id="pfj:MYCFIDRAFT_84559"/>
<dbReference type="GO" id="GO:0008270">
    <property type="term" value="F:zinc ion binding"/>
    <property type="evidence" value="ECO:0007669"/>
    <property type="project" value="InterPro"/>
</dbReference>
<keyword evidence="4" id="KW-0804">Transcription</keyword>
<evidence type="ECO:0000256" key="5">
    <source>
        <dbReference type="ARBA" id="ARBA00023242"/>
    </source>
</evidence>
<evidence type="ECO:0000256" key="1">
    <source>
        <dbReference type="ARBA" id="ARBA00022833"/>
    </source>
</evidence>
<dbReference type="GO" id="GO:0003677">
    <property type="term" value="F:DNA binding"/>
    <property type="evidence" value="ECO:0007669"/>
    <property type="project" value="UniProtKB-KW"/>
</dbReference>
<dbReference type="AlphaFoldDB" id="M3AP89"/>
<feature type="region of interest" description="Disordered" evidence="6">
    <location>
        <begin position="71"/>
        <end position="128"/>
    </location>
</feature>
<evidence type="ECO:0000256" key="4">
    <source>
        <dbReference type="ARBA" id="ARBA00023163"/>
    </source>
</evidence>
<dbReference type="SMART" id="SM00906">
    <property type="entry name" value="Fungal_trans"/>
    <property type="match status" value="1"/>
</dbReference>
<dbReference type="InterPro" id="IPR052073">
    <property type="entry name" value="Amide_Lactam_Regulators"/>
</dbReference>
<evidence type="ECO:0000256" key="6">
    <source>
        <dbReference type="SAM" id="MobiDB-lite"/>
    </source>
</evidence>
<evidence type="ECO:0000313" key="8">
    <source>
        <dbReference type="EMBL" id="EME86421.1"/>
    </source>
</evidence>
<dbReference type="Pfam" id="PF04082">
    <property type="entry name" value="Fungal_trans"/>
    <property type="match status" value="1"/>
</dbReference>
<dbReference type="GeneID" id="19342213"/>
<evidence type="ECO:0000256" key="3">
    <source>
        <dbReference type="ARBA" id="ARBA00023125"/>
    </source>
</evidence>
<feature type="compositionally biased region" description="Basic and acidic residues" evidence="6">
    <location>
        <begin position="72"/>
        <end position="81"/>
    </location>
</feature>
<evidence type="ECO:0000313" key="9">
    <source>
        <dbReference type="Proteomes" id="UP000016932"/>
    </source>
</evidence>
<proteinExistence type="predicted"/>
<sequence length="665" mass="73766">SESTSTKSNISGRYGAGTYLRESIWGHCAQAQKTGKGLRVLSRQKGTVVSPPAPRFFAESDILQKRCIHFGDPADKGKNDESDGADQVDTREVPNTGPNTKSNGAQSSPSNAASGVNGSTRRSESASAANARRFICDLNPVSTFLQRRPPTAENDGRQQNEDIGIWVDKREYDALVRQRNARTATMDAIGQNNQRPHSAVLAPLVDIYFQKVHPVLPILDEIEFRTNHAGGIVPEALAHAVCLVAAKDPSAAKYLRLNESDDTLPPREFCSRLHASVMAALRVPVRFEKITLIRLLALASLHAEGPEGGEEATWCFNQAMHYTQVLGWHLGQHTGIQSTDDLVTKRLFWCLWSLDRMNSVIYGRPIMMSDVDMAISGFEPGESGFPAFEVWLHCCRTLDKVIAFYRPGVPMDITGWEDDYPTFEDAVDHGKGWDLDQNILATLHLFFLVVAVLSHRSRGVKYVQRSKSSYVRQSLGALEINRIMSSPLMPSLLPLPFLPYAISLALSVSYQHIRQAQFIHQQEDARQDFRQCCQILHRLRRTWSSADVIATISKKVLDQLDKATDLSVFRVSRFAEEGPKSPGICTASFWKPHTLVPDQPLEANGTIGSSASSSVPAANQQPTEADWTGLFEGMDDLFGTYLDPNYPVNLDDFSFVDEDWSSVST</sequence>
<dbReference type="eggNOG" id="ENOG502S1X9">
    <property type="taxonomic scope" value="Eukaryota"/>
</dbReference>
<feature type="region of interest" description="Disordered" evidence="6">
    <location>
        <begin position="603"/>
        <end position="622"/>
    </location>
</feature>
<organism evidence="8 9">
    <name type="scientific">Pseudocercospora fijiensis (strain CIRAD86)</name>
    <name type="common">Black leaf streak disease fungus</name>
    <name type="synonym">Mycosphaerella fijiensis</name>
    <dbReference type="NCBI Taxonomy" id="383855"/>
    <lineage>
        <taxon>Eukaryota</taxon>
        <taxon>Fungi</taxon>
        <taxon>Dikarya</taxon>
        <taxon>Ascomycota</taxon>
        <taxon>Pezizomycotina</taxon>
        <taxon>Dothideomycetes</taxon>
        <taxon>Dothideomycetidae</taxon>
        <taxon>Mycosphaerellales</taxon>
        <taxon>Mycosphaerellaceae</taxon>
        <taxon>Pseudocercospora</taxon>
    </lineage>
</organism>
<feature type="domain" description="Xylanolytic transcriptional activator regulatory" evidence="7">
    <location>
        <begin position="312"/>
        <end position="384"/>
    </location>
</feature>
<dbReference type="RefSeq" id="XP_007922915.1">
    <property type="nucleotide sequence ID" value="XM_007924724.1"/>
</dbReference>
<dbReference type="GO" id="GO:0006351">
    <property type="term" value="P:DNA-templated transcription"/>
    <property type="evidence" value="ECO:0007669"/>
    <property type="project" value="InterPro"/>
</dbReference>
<name>M3AP89_PSEFD</name>
<dbReference type="Proteomes" id="UP000016932">
    <property type="component" value="Unassembled WGS sequence"/>
</dbReference>
<dbReference type="HOGENOM" id="CLU_015361_0_0_1"/>
<dbReference type="VEuPathDB" id="FungiDB:MYCFIDRAFT_84559"/>
<dbReference type="OrthoDB" id="10031947at2759"/>
<accession>M3AP89</accession>
<dbReference type="PANTHER" id="PTHR47171">
    <property type="entry name" value="FARA-RELATED"/>
    <property type="match status" value="1"/>
</dbReference>
<keyword evidence="3" id="KW-0238">DNA-binding</keyword>
<gene>
    <name evidence="8" type="ORF">MYCFIDRAFT_84559</name>
</gene>
<keyword evidence="5" id="KW-0539">Nucleus</keyword>
<keyword evidence="9" id="KW-1185">Reference proteome</keyword>
<dbReference type="EMBL" id="KB446556">
    <property type="protein sequence ID" value="EME86421.1"/>
    <property type="molecule type" value="Genomic_DNA"/>
</dbReference>
<feature type="non-terminal residue" evidence="8">
    <location>
        <position position="1"/>
    </location>
</feature>
<protein>
    <recommendedName>
        <fullName evidence="7">Xylanolytic transcriptional activator regulatory domain-containing protein</fullName>
    </recommendedName>
</protein>
<keyword evidence="1" id="KW-0862">Zinc</keyword>
<reference evidence="8 9" key="1">
    <citation type="journal article" date="2012" name="PLoS Pathog.">
        <title>Diverse lifestyles and strategies of plant pathogenesis encoded in the genomes of eighteen Dothideomycetes fungi.</title>
        <authorList>
            <person name="Ohm R.A."/>
            <person name="Feau N."/>
            <person name="Henrissat B."/>
            <person name="Schoch C.L."/>
            <person name="Horwitz B.A."/>
            <person name="Barry K.W."/>
            <person name="Condon B.J."/>
            <person name="Copeland A.C."/>
            <person name="Dhillon B."/>
            <person name="Glaser F."/>
            <person name="Hesse C.N."/>
            <person name="Kosti I."/>
            <person name="LaButti K."/>
            <person name="Lindquist E.A."/>
            <person name="Lucas S."/>
            <person name="Salamov A.A."/>
            <person name="Bradshaw R.E."/>
            <person name="Ciuffetti L."/>
            <person name="Hamelin R.C."/>
            <person name="Kema G.H.J."/>
            <person name="Lawrence C."/>
            <person name="Scott J.A."/>
            <person name="Spatafora J.W."/>
            <person name="Turgeon B.G."/>
            <person name="de Wit P.J.G.M."/>
            <person name="Zhong S."/>
            <person name="Goodwin S.B."/>
            <person name="Grigoriev I.V."/>
        </authorList>
    </citation>
    <scope>NUCLEOTIDE SEQUENCE [LARGE SCALE GENOMIC DNA]</scope>
    <source>
        <strain evidence="8 9">CIRAD86</strain>
    </source>
</reference>
<dbReference type="CDD" id="cd12148">
    <property type="entry name" value="fungal_TF_MHR"/>
    <property type="match status" value="1"/>
</dbReference>
<keyword evidence="2" id="KW-0805">Transcription regulation</keyword>